<evidence type="ECO:0008006" key="4">
    <source>
        <dbReference type="Google" id="ProtNLM"/>
    </source>
</evidence>
<protein>
    <recommendedName>
        <fullName evidence="4">Tetratricopeptide repeat-like domain-containing protein</fullName>
    </recommendedName>
</protein>
<keyword evidence="1" id="KW-1133">Transmembrane helix</keyword>
<accession>A0A1F7HDA5</accession>
<reference evidence="2 3" key="1">
    <citation type="journal article" date="2016" name="Nat. Commun.">
        <title>Thousands of microbial genomes shed light on interconnected biogeochemical processes in an aquifer system.</title>
        <authorList>
            <person name="Anantharaman K."/>
            <person name="Brown C.T."/>
            <person name="Hug L.A."/>
            <person name="Sharon I."/>
            <person name="Castelle C.J."/>
            <person name="Probst A.J."/>
            <person name="Thomas B.C."/>
            <person name="Singh A."/>
            <person name="Wilkins M.J."/>
            <person name="Karaoz U."/>
            <person name="Brodie E.L."/>
            <person name="Williams K.H."/>
            <person name="Hubbard S.S."/>
            <person name="Banfield J.F."/>
        </authorList>
    </citation>
    <scope>NUCLEOTIDE SEQUENCE [LARGE SCALE GENOMIC DNA]</scope>
</reference>
<dbReference type="SUPFAM" id="SSF48452">
    <property type="entry name" value="TPR-like"/>
    <property type="match status" value="1"/>
</dbReference>
<evidence type="ECO:0000256" key="1">
    <source>
        <dbReference type="SAM" id="Phobius"/>
    </source>
</evidence>
<keyword evidence="1" id="KW-0472">Membrane</keyword>
<dbReference type="InterPro" id="IPR011990">
    <property type="entry name" value="TPR-like_helical_dom_sf"/>
</dbReference>
<feature type="transmembrane region" description="Helical" evidence="1">
    <location>
        <begin position="6"/>
        <end position="24"/>
    </location>
</feature>
<evidence type="ECO:0000313" key="2">
    <source>
        <dbReference type="EMBL" id="OGK28906.1"/>
    </source>
</evidence>
<organism evidence="2 3">
    <name type="scientific">Candidatus Roizmanbacteria bacterium RIFCSPHIGHO2_02_FULL_40_9</name>
    <dbReference type="NCBI Taxonomy" id="1802042"/>
    <lineage>
        <taxon>Bacteria</taxon>
        <taxon>Candidatus Roizmaniibacteriota</taxon>
    </lineage>
</organism>
<comment type="caution">
    <text evidence="2">The sequence shown here is derived from an EMBL/GenBank/DDBJ whole genome shotgun (WGS) entry which is preliminary data.</text>
</comment>
<gene>
    <name evidence="2" type="ORF">A3D06_00610</name>
</gene>
<proteinExistence type="predicted"/>
<keyword evidence="1" id="KW-0812">Transmembrane</keyword>
<dbReference type="Gene3D" id="1.25.40.10">
    <property type="entry name" value="Tetratricopeptide repeat domain"/>
    <property type="match status" value="1"/>
</dbReference>
<dbReference type="EMBL" id="MFZS01000021">
    <property type="protein sequence ID" value="OGK28906.1"/>
    <property type="molecule type" value="Genomic_DNA"/>
</dbReference>
<dbReference type="Proteomes" id="UP000177027">
    <property type="component" value="Unassembled WGS sequence"/>
</dbReference>
<evidence type="ECO:0000313" key="3">
    <source>
        <dbReference type="Proteomes" id="UP000177027"/>
    </source>
</evidence>
<name>A0A1F7HDA5_9BACT</name>
<dbReference type="AlphaFoldDB" id="A0A1F7HDA5"/>
<sequence length="138" mass="15814">MQQKITYAGVAAGLCLLAGMNLFVSQRFPSLMYRLVSLKDKKAAQEFILGLQNNKISRQQTAYFSDIFSSLEKNDDVSPTETEDVAQKIAHYEKLLSYNRKNPLVLAHLAQLYEKKGDQQKTKQLYNEAKKIDPWIKL</sequence>